<dbReference type="Gene3D" id="1.20.930.20">
    <property type="entry name" value="Adaptor protein Cbl, N-terminal domain"/>
    <property type="match status" value="1"/>
</dbReference>
<sequence length="181" mass="21075">MSKKFEKINTKVNEVNKTIKSLPKIISTSTIIKTIENINEAVGPYVPLVTIITILTKEIALAYESVQYNKRICGILVNRVEAAEVAIKGLMRQKEDNLEQFLNQDYYESFENFVTCLEKIKEFFYNISQLSKFEKVIKSGNIKEKFQDIINEFDICAHDLNLAISITTNEQMNKYLKRWNY</sequence>
<name>A0A8H3L1S8_9GLOM</name>
<dbReference type="EMBL" id="BLAL01000034">
    <property type="protein sequence ID" value="GES77775.1"/>
    <property type="molecule type" value="Genomic_DNA"/>
</dbReference>
<proteinExistence type="predicted"/>
<dbReference type="GO" id="GO:0016301">
    <property type="term" value="F:kinase activity"/>
    <property type="evidence" value="ECO:0007669"/>
    <property type="project" value="UniProtKB-KW"/>
</dbReference>
<comment type="caution">
    <text evidence="2">The sequence shown here is derived from an EMBL/GenBank/DDBJ whole genome shotgun (WGS) entry which is preliminary data.</text>
</comment>
<evidence type="ECO:0000259" key="1">
    <source>
        <dbReference type="Pfam" id="PF22215"/>
    </source>
</evidence>
<protein>
    <submittedName>
        <fullName evidence="2">Kinase-like domain-containing protein</fullName>
    </submittedName>
</protein>
<dbReference type="CDD" id="cd21037">
    <property type="entry name" value="MLKL_NTD"/>
    <property type="match status" value="1"/>
</dbReference>
<dbReference type="InterPro" id="IPR054000">
    <property type="entry name" value="MLKL_N"/>
</dbReference>
<organism evidence="2 3">
    <name type="scientific">Rhizophagus clarus</name>
    <dbReference type="NCBI Taxonomy" id="94130"/>
    <lineage>
        <taxon>Eukaryota</taxon>
        <taxon>Fungi</taxon>
        <taxon>Fungi incertae sedis</taxon>
        <taxon>Mucoromycota</taxon>
        <taxon>Glomeromycotina</taxon>
        <taxon>Glomeromycetes</taxon>
        <taxon>Glomerales</taxon>
        <taxon>Glomeraceae</taxon>
        <taxon>Rhizophagus</taxon>
    </lineage>
</organism>
<keyword evidence="2" id="KW-0808">Transferase</keyword>
<dbReference type="AlphaFoldDB" id="A0A8H3L1S8"/>
<feature type="domain" description="Mixed lineage kinase" evidence="1">
    <location>
        <begin position="54"/>
        <end position="175"/>
    </location>
</feature>
<dbReference type="GO" id="GO:0007166">
    <property type="term" value="P:cell surface receptor signaling pathway"/>
    <property type="evidence" value="ECO:0007669"/>
    <property type="project" value="InterPro"/>
</dbReference>
<reference evidence="2" key="1">
    <citation type="submission" date="2019-10" db="EMBL/GenBank/DDBJ databases">
        <title>Conservation and host-specific expression of non-tandemly repeated heterogenous ribosome RNA gene in arbuscular mycorrhizal fungi.</title>
        <authorList>
            <person name="Maeda T."/>
            <person name="Kobayashi Y."/>
            <person name="Nakagawa T."/>
            <person name="Ezawa T."/>
            <person name="Yamaguchi K."/>
            <person name="Bino T."/>
            <person name="Nishimoto Y."/>
            <person name="Shigenobu S."/>
            <person name="Kawaguchi M."/>
        </authorList>
    </citation>
    <scope>NUCLEOTIDE SEQUENCE</scope>
    <source>
        <strain evidence="2">HR1</strain>
    </source>
</reference>
<dbReference type="Proteomes" id="UP000615446">
    <property type="component" value="Unassembled WGS sequence"/>
</dbReference>
<accession>A0A8H3L1S8</accession>
<keyword evidence="2" id="KW-0418">Kinase</keyword>
<dbReference type="OrthoDB" id="2314769at2759"/>
<gene>
    <name evidence="2" type="ORF">RCL2_000511100</name>
</gene>
<evidence type="ECO:0000313" key="2">
    <source>
        <dbReference type="EMBL" id="GES77775.1"/>
    </source>
</evidence>
<evidence type="ECO:0000313" key="3">
    <source>
        <dbReference type="Proteomes" id="UP000615446"/>
    </source>
</evidence>
<dbReference type="InterPro" id="IPR059179">
    <property type="entry name" value="MLKL-like_MCAfunc"/>
</dbReference>
<dbReference type="Pfam" id="PF22215">
    <property type="entry name" value="MLKL_N"/>
    <property type="match status" value="1"/>
</dbReference>
<dbReference type="InterPro" id="IPR036537">
    <property type="entry name" value="Adaptor_Cbl_N_dom_sf"/>
</dbReference>